<dbReference type="OrthoDB" id="3070579at2759"/>
<comment type="caution">
    <text evidence="2">The sequence shown here is derived from an EMBL/GenBank/DDBJ whole genome shotgun (WGS) entry which is preliminary data.</text>
</comment>
<proteinExistence type="predicted"/>
<evidence type="ECO:0000256" key="1">
    <source>
        <dbReference type="SAM" id="MobiDB-lite"/>
    </source>
</evidence>
<feature type="region of interest" description="Disordered" evidence="1">
    <location>
        <begin position="1"/>
        <end position="72"/>
    </location>
</feature>
<feature type="compositionally biased region" description="Basic residues" evidence="1">
    <location>
        <begin position="121"/>
        <end position="130"/>
    </location>
</feature>
<dbReference type="InParanoid" id="A0A409YIY1"/>
<evidence type="ECO:0000313" key="3">
    <source>
        <dbReference type="Proteomes" id="UP000284706"/>
    </source>
</evidence>
<dbReference type="AlphaFoldDB" id="A0A409YIY1"/>
<gene>
    <name evidence="2" type="ORF">CVT26_004897</name>
</gene>
<keyword evidence="3" id="KW-1185">Reference proteome</keyword>
<feature type="region of interest" description="Disordered" evidence="1">
    <location>
        <begin position="259"/>
        <end position="319"/>
    </location>
</feature>
<feature type="region of interest" description="Disordered" evidence="1">
    <location>
        <begin position="106"/>
        <end position="246"/>
    </location>
</feature>
<feature type="compositionally biased region" description="Polar residues" evidence="1">
    <location>
        <begin position="149"/>
        <end position="168"/>
    </location>
</feature>
<feature type="compositionally biased region" description="Low complexity" evidence="1">
    <location>
        <begin position="217"/>
        <end position="246"/>
    </location>
</feature>
<organism evidence="2 3">
    <name type="scientific">Gymnopilus dilepis</name>
    <dbReference type="NCBI Taxonomy" id="231916"/>
    <lineage>
        <taxon>Eukaryota</taxon>
        <taxon>Fungi</taxon>
        <taxon>Dikarya</taxon>
        <taxon>Basidiomycota</taxon>
        <taxon>Agaricomycotina</taxon>
        <taxon>Agaricomycetes</taxon>
        <taxon>Agaricomycetidae</taxon>
        <taxon>Agaricales</taxon>
        <taxon>Agaricineae</taxon>
        <taxon>Hymenogastraceae</taxon>
        <taxon>Gymnopilus</taxon>
    </lineage>
</organism>
<accession>A0A409YIY1</accession>
<evidence type="ECO:0000313" key="2">
    <source>
        <dbReference type="EMBL" id="PPR02952.1"/>
    </source>
</evidence>
<feature type="compositionally biased region" description="Low complexity" evidence="1">
    <location>
        <begin position="50"/>
        <end position="67"/>
    </location>
</feature>
<reference evidence="2 3" key="1">
    <citation type="journal article" date="2018" name="Evol. Lett.">
        <title>Horizontal gene cluster transfer increased hallucinogenic mushroom diversity.</title>
        <authorList>
            <person name="Reynolds H.T."/>
            <person name="Vijayakumar V."/>
            <person name="Gluck-Thaler E."/>
            <person name="Korotkin H.B."/>
            <person name="Matheny P.B."/>
            <person name="Slot J.C."/>
        </authorList>
    </citation>
    <scope>NUCLEOTIDE SEQUENCE [LARGE SCALE GENOMIC DNA]</scope>
    <source>
        <strain evidence="2 3">SRW20</strain>
    </source>
</reference>
<feature type="compositionally biased region" description="Low complexity" evidence="1">
    <location>
        <begin position="304"/>
        <end position="315"/>
    </location>
</feature>
<dbReference type="Proteomes" id="UP000284706">
    <property type="component" value="Unassembled WGS sequence"/>
</dbReference>
<name>A0A409YIY1_9AGAR</name>
<sequence>MDTYGPDGHYTPQRQAQQQWPPHLLPPSHPQASFPSPPASDHGQQHYYFQTPAQAQQPQQPEQRSPADPLHRATSSLSLNLSSLTVASPTNLSPINPPSAAAAALSPVTPISPSTNPFGHHLQHGVHASHGHAPTPHGHNHGHAPNHHMQQSPFAYDPNQGTPGQQSPGHYDEQQQQGGAPPGSSAGYDACRTPGPSRSSSSGTPASSQLPRKRSFSANPVGSAPNNASSASGSNNSGGAAGGLNVSPTLVEEGMYDDESRDAAMELASTGAYDDMDVRPGTAYAPPGTGSASGGAGGSGGSGSSPVDGSGNNSGAEDTFGMLGGGVGGVGGTMNILGKPLATNNFVTKLYQ</sequence>
<feature type="compositionally biased region" description="Low complexity" evidence="1">
    <location>
        <begin position="174"/>
        <end position="208"/>
    </location>
</feature>
<dbReference type="STRING" id="231916.A0A409YIY1"/>
<protein>
    <submittedName>
        <fullName evidence="2">Uncharacterized protein</fullName>
    </submittedName>
</protein>
<dbReference type="EMBL" id="NHYE01000797">
    <property type="protein sequence ID" value="PPR02952.1"/>
    <property type="molecule type" value="Genomic_DNA"/>
</dbReference>
<feature type="compositionally biased region" description="Gly residues" evidence="1">
    <location>
        <begin position="291"/>
        <end position="303"/>
    </location>
</feature>